<keyword evidence="7" id="KW-0833">Ubl conjugation pathway</keyword>
<name>A0A7S2RL77_9STRA</name>
<dbReference type="PROSITE" id="PS50030">
    <property type="entry name" value="UBA"/>
    <property type="match status" value="1"/>
</dbReference>
<feature type="transmembrane region" description="Helical" evidence="11">
    <location>
        <begin position="830"/>
        <end position="849"/>
    </location>
</feature>
<dbReference type="InterPro" id="IPR013083">
    <property type="entry name" value="Znf_RING/FYVE/PHD"/>
</dbReference>
<evidence type="ECO:0000256" key="7">
    <source>
        <dbReference type="ARBA" id="ARBA00022786"/>
    </source>
</evidence>
<feature type="region of interest" description="Disordered" evidence="10">
    <location>
        <begin position="1"/>
        <end position="63"/>
    </location>
</feature>
<dbReference type="PROSITE" id="PS50089">
    <property type="entry name" value="ZF_RING_2"/>
    <property type="match status" value="1"/>
</dbReference>
<reference evidence="15" key="1">
    <citation type="submission" date="2021-01" db="EMBL/GenBank/DDBJ databases">
        <authorList>
            <person name="Corre E."/>
            <person name="Pelletier E."/>
            <person name="Niang G."/>
            <person name="Scheremetjew M."/>
            <person name="Finn R."/>
            <person name="Kale V."/>
            <person name="Holt S."/>
            <person name="Cochrane G."/>
            <person name="Meng A."/>
            <person name="Brown T."/>
            <person name="Cohen L."/>
        </authorList>
    </citation>
    <scope>NUCLEOTIDE SEQUENCE</scope>
    <source>
        <strain evidence="15">CCMP1243</strain>
    </source>
</reference>
<evidence type="ECO:0000256" key="1">
    <source>
        <dbReference type="ARBA" id="ARBA00001798"/>
    </source>
</evidence>
<dbReference type="Pfam" id="PF22562">
    <property type="entry name" value="UBA_7"/>
    <property type="match status" value="1"/>
</dbReference>
<feature type="compositionally biased region" description="Basic and acidic residues" evidence="10">
    <location>
        <begin position="1"/>
        <end position="10"/>
    </location>
</feature>
<feature type="transmembrane region" description="Helical" evidence="11">
    <location>
        <begin position="657"/>
        <end position="676"/>
    </location>
</feature>
<dbReference type="EMBL" id="HBHJ01008729">
    <property type="protein sequence ID" value="CAD9674178.1"/>
    <property type="molecule type" value="Transcribed_RNA"/>
</dbReference>
<feature type="domain" description="UBA" evidence="12">
    <location>
        <begin position="167"/>
        <end position="217"/>
    </location>
</feature>
<dbReference type="InterPro" id="IPR001841">
    <property type="entry name" value="Znf_RING"/>
</dbReference>
<feature type="transmembrane region" description="Helical" evidence="11">
    <location>
        <begin position="917"/>
        <end position="933"/>
    </location>
</feature>
<keyword evidence="6 9" id="KW-0863">Zinc-finger</keyword>
<feature type="transmembrane region" description="Helical" evidence="11">
    <location>
        <begin position="887"/>
        <end position="905"/>
    </location>
</feature>
<dbReference type="SUPFAM" id="SSF46934">
    <property type="entry name" value="UBA-like"/>
    <property type="match status" value="1"/>
</dbReference>
<keyword evidence="5" id="KW-0677">Repeat</keyword>
<evidence type="ECO:0000256" key="6">
    <source>
        <dbReference type="ARBA" id="ARBA00022771"/>
    </source>
</evidence>
<proteinExistence type="predicted"/>
<evidence type="ECO:0000259" key="12">
    <source>
        <dbReference type="PROSITE" id="PS50030"/>
    </source>
</evidence>
<evidence type="ECO:0000259" key="14">
    <source>
        <dbReference type="PROSITE" id="PS51873"/>
    </source>
</evidence>
<dbReference type="PROSITE" id="PS51873">
    <property type="entry name" value="TRIAD"/>
    <property type="match status" value="1"/>
</dbReference>
<dbReference type="InterPro" id="IPR002867">
    <property type="entry name" value="IBR_dom"/>
</dbReference>
<gene>
    <name evidence="15" type="ORF">RMAR1173_LOCUS5650</name>
</gene>
<dbReference type="SMART" id="SM00165">
    <property type="entry name" value="UBA"/>
    <property type="match status" value="1"/>
</dbReference>
<keyword evidence="11" id="KW-0812">Transmembrane</keyword>
<keyword evidence="11" id="KW-1133">Transmembrane helix</keyword>
<accession>A0A7S2RL77</accession>
<evidence type="ECO:0000256" key="9">
    <source>
        <dbReference type="PROSITE-ProRule" id="PRU00175"/>
    </source>
</evidence>
<evidence type="ECO:0000256" key="10">
    <source>
        <dbReference type="SAM" id="MobiDB-lite"/>
    </source>
</evidence>
<evidence type="ECO:0000256" key="4">
    <source>
        <dbReference type="ARBA" id="ARBA00022723"/>
    </source>
</evidence>
<dbReference type="PROSITE" id="PS00518">
    <property type="entry name" value="ZF_RING_1"/>
    <property type="match status" value="1"/>
</dbReference>
<dbReference type="SUPFAM" id="SSF57850">
    <property type="entry name" value="RING/U-box"/>
    <property type="match status" value="3"/>
</dbReference>
<feature type="transmembrane region" description="Helical" evidence="11">
    <location>
        <begin position="787"/>
        <end position="818"/>
    </location>
</feature>
<organism evidence="15">
    <name type="scientific">Rhizochromulina marina</name>
    <dbReference type="NCBI Taxonomy" id="1034831"/>
    <lineage>
        <taxon>Eukaryota</taxon>
        <taxon>Sar</taxon>
        <taxon>Stramenopiles</taxon>
        <taxon>Ochrophyta</taxon>
        <taxon>Dictyochophyceae</taxon>
        <taxon>Rhizochromulinales</taxon>
        <taxon>Rhizochromulina</taxon>
    </lineage>
</organism>
<dbReference type="GO" id="GO:0008270">
    <property type="term" value="F:zinc ion binding"/>
    <property type="evidence" value="ECO:0007669"/>
    <property type="project" value="UniProtKB-KW"/>
</dbReference>
<feature type="transmembrane region" description="Helical" evidence="11">
    <location>
        <begin position="855"/>
        <end position="875"/>
    </location>
</feature>
<keyword evidence="3" id="KW-0808">Transferase</keyword>
<dbReference type="Pfam" id="PF01485">
    <property type="entry name" value="IBR"/>
    <property type="match status" value="2"/>
</dbReference>
<feature type="compositionally biased region" description="Basic residues" evidence="10">
    <location>
        <begin position="39"/>
        <end position="48"/>
    </location>
</feature>
<dbReference type="InterPro" id="IPR031127">
    <property type="entry name" value="E3_UB_ligase_RBR"/>
</dbReference>
<feature type="domain" description="RING-type" evidence="13">
    <location>
        <begin position="366"/>
        <end position="419"/>
    </location>
</feature>
<dbReference type="PANTHER" id="PTHR11685">
    <property type="entry name" value="RBR FAMILY RING FINGER AND IBR DOMAIN-CONTAINING"/>
    <property type="match status" value="1"/>
</dbReference>
<feature type="transmembrane region" description="Helical" evidence="11">
    <location>
        <begin position="696"/>
        <end position="719"/>
    </location>
</feature>
<dbReference type="InterPro" id="IPR009060">
    <property type="entry name" value="UBA-like_sf"/>
</dbReference>
<protein>
    <recommendedName>
        <fullName evidence="2">RBR-type E3 ubiquitin transferase</fullName>
        <ecNumber evidence="2">2.3.2.31</ecNumber>
    </recommendedName>
</protein>
<dbReference type="EC" id="2.3.2.31" evidence="2"/>
<evidence type="ECO:0000259" key="13">
    <source>
        <dbReference type="PROSITE" id="PS50089"/>
    </source>
</evidence>
<keyword evidence="4" id="KW-0479">Metal-binding</keyword>
<evidence type="ECO:0000256" key="2">
    <source>
        <dbReference type="ARBA" id="ARBA00012251"/>
    </source>
</evidence>
<sequence>MASLDEDRAPDLNGGSWRTGSEDGGGNVSLPPSGSPRRPLARPPRKKPASTLTQEHQDALVSRPVPDLEAALVEYGMGAAGGGGEGVVSPPPVPLGLDTDAIPPPPALIRAVSKTQRLGQVMEELMVYHSHVVGMGLDVDLSAAGRVTTESGGALPLFGGALASAGSSSQSPHGFHAFKLNLTTLLAMGFGHAAAQESLFRTRNQGVDLAVEWLLEQPLPRPGGQEEMKAGDGSGQRRSIVRSTSYDASATLPVAISSTDLPPPVPVLEYSLTSPSAEVPVMPEPLEVLGTVPRLTSAALKRVAAADGEAYTPPEAFSALVQAQGNEAEAIAALRRQHQAVSGGGVGAGRGGKAKHAELAVQASNCAICWDDLSPEEGGGSALLIPGCGHTFCKDCVRQWLTMNITEGRVGGTAMRCPLVTGGACDRGELIQEEVEDLIRQTVDTDPVVVVVPGGAEDGNGVSSAVVAASSPSSGEATPPLLEKYRKFLENRELEKDPRVRWCPSPGCETAIRSTGLGTLVGQRRLKCPKCSTAVCGRCGRAYHGWGTCENVTDATLEQYRKQKFLQPCPNCRRQVEKLDACPHMTCPCGHQWCWVCRGNYPCSALHFGKSGYGSSTEIGDVSGIQRLAVIARMFTVACFLPLLGVILGLGGAVWGLCLGVGPLVLFCTLVVLKAKDPKETWDDIENEFTKSLVKLIYYAYAGLAVLAGGALGFALLLVALGLLHVAGVLFLPFTLIYLVADAVYTLKTGVSSLDLSIDTTDEDRFGRRYSEKGGALSQQFVGYGRFGIACLILAVSFVPALAFSLCIAPLAPCLLIPICISPRDEFPKVYAMFLGPLAALGTVLGLGLGTSLGWSVAAGAGAAAFVLVCLWLCIPPLSNCAFCAPVWIFSYSLPLAFVIGSMKARKYFAFAPVPDFPIQLPFILVLLACGVLD</sequence>
<feature type="transmembrane region" description="Helical" evidence="11">
    <location>
        <begin position="726"/>
        <end position="747"/>
    </location>
</feature>
<evidence type="ECO:0000313" key="15">
    <source>
        <dbReference type="EMBL" id="CAD9674178.1"/>
    </source>
</evidence>
<dbReference type="CDD" id="cd20336">
    <property type="entry name" value="Rcat_RBR"/>
    <property type="match status" value="1"/>
</dbReference>
<feature type="domain" description="RING-type" evidence="14">
    <location>
        <begin position="362"/>
        <end position="619"/>
    </location>
</feature>
<dbReference type="GO" id="GO:0016567">
    <property type="term" value="P:protein ubiquitination"/>
    <property type="evidence" value="ECO:0007669"/>
    <property type="project" value="InterPro"/>
</dbReference>
<evidence type="ECO:0000256" key="5">
    <source>
        <dbReference type="ARBA" id="ARBA00022737"/>
    </source>
</evidence>
<dbReference type="GO" id="GO:0061630">
    <property type="term" value="F:ubiquitin protein ligase activity"/>
    <property type="evidence" value="ECO:0007669"/>
    <property type="project" value="UniProtKB-EC"/>
</dbReference>
<comment type="catalytic activity">
    <reaction evidence="1">
        <text>[E2 ubiquitin-conjugating enzyme]-S-ubiquitinyl-L-cysteine + [acceptor protein]-L-lysine = [E2 ubiquitin-conjugating enzyme]-L-cysteine + [acceptor protein]-N(6)-ubiquitinyl-L-lysine.</text>
        <dbReference type="EC" id="2.3.2.31"/>
    </reaction>
</comment>
<evidence type="ECO:0000256" key="11">
    <source>
        <dbReference type="SAM" id="Phobius"/>
    </source>
</evidence>
<dbReference type="InterPro" id="IPR017907">
    <property type="entry name" value="Znf_RING_CS"/>
</dbReference>
<dbReference type="CDD" id="cd20335">
    <property type="entry name" value="BRcat_RBR"/>
    <property type="match status" value="1"/>
</dbReference>
<dbReference type="SMART" id="SM00184">
    <property type="entry name" value="RING"/>
    <property type="match status" value="1"/>
</dbReference>
<dbReference type="Gene3D" id="1.10.8.10">
    <property type="entry name" value="DNA helicase RuvA subunit, C-terminal domain"/>
    <property type="match status" value="1"/>
</dbReference>
<evidence type="ECO:0000256" key="8">
    <source>
        <dbReference type="ARBA" id="ARBA00022833"/>
    </source>
</evidence>
<dbReference type="InterPro" id="IPR015940">
    <property type="entry name" value="UBA"/>
</dbReference>
<dbReference type="SMART" id="SM00647">
    <property type="entry name" value="IBR"/>
    <property type="match status" value="1"/>
</dbReference>
<dbReference type="InterPro" id="IPR044066">
    <property type="entry name" value="TRIAD_supradom"/>
</dbReference>
<keyword evidence="8" id="KW-0862">Zinc</keyword>
<keyword evidence="11" id="KW-0472">Membrane</keyword>
<dbReference type="Gene3D" id="3.30.40.10">
    <property type="entry name" value="Zinc/RING finger domain, C3HC4 (zinc finger)"/>
    <property type="match status" value="1"/>
</dbReference>
<dbReference type="AlphaFoldDB" id="A0A7S2RL77"/>
<feature type="transmembrane region" description="Helical" evidence="11">
    <location>
        <begin position="630"/>
        <end position="650"/>
    </location>
</feature>
<feature type="compositionally biased region" description="Low complexity" evidence="10">
    <location>
        <begin position="29"/>
        <end position="38"/>
    </location>
</feature>
<dbReference type="Pfam" id="PF13639">
    <property type="entry name" value="zf-RING_2"/>
    <property type="match status" value="1"/>
</dbReference>
<dbReference type="Gene3D" id="1.20.120.1750">
    <property type="match status" value="1"/>
</dbReference>
<evidence type="ECO:0000256" key="3">
    <source>
        <dbReference type="ARBA" id="ARBA00022679"/>
    </source>
</evidence>